<feature type="signal peptide" evidence="1">
    <location>
        <begin position="1"/>
        <end position="21"/>
    </location>
</feature>
<evidence type="ECO:0000256" key="1">
    <source>
        <dbReference type="SAM" id="SignalP"/>
    </source>
</evidence>
<proteinExistence type="predicted"/>
<dbReference type="Gene3D" id="3.40.50.1820">
    <property type="entry name" value="alpha/beta hydrolase"/>
    <property type="match status" value="1"/>
</dbReference>
<sequence>MRSSVLAVVLILATCAGSAVAAQLDVEAITLVDRSRARHVSVRLHFPVEASPCLAQRSCPVAFISPGYGIPHTRYSFIADTLAAQGYLAVAIQHDLPSDPPLNSKGDLVTIRTPAWQRGAENLRFAKAELSRLYPDHDWSALTLIGHSNGGDISSLLLRDTPGFATGLITLDHRRVPLPRSSSLKVLSIRASDFEADPGVLPSEPEVASTGICIVEIPGSRHNDMTDDGPQPLKAQINTLISRFIRTGGCGM</sequence>
<reference evidence="2 3" key="1">
    <citation type="submission" date="2024-09" db="EMBL/GenBank/DDBJ databases">
        <authorList>
            <person name="Sun Q."/>
            <person name="Mori K."/>
        </authorList>
    </citation>
    <scope>NUCLEOTIDE SEQUENCE [LARGE SCALE GENOMIC DNA]</scope>
    <source>
        <strain evidence="2 3">KCTC 23076</strain>
    </source>
</reference>
<dbReference type="EMBL" id="JBHLTG010000001">
    <property type="protein sequence ID" value="MFC0676298.1"/>
    <property type="molecule type" value="Genomic_DNA"/>
</dbReference>
<accession>A0ABV6RK20</accession>
<evidence type="ECO:0008006" key="4">
    <source>
        <dbReference type="Google" id="ProtNLM"/>
    </source>
</evidence>
<protein>
    <recommendedName>
        <fullName evidence="4">Alpha/beta hydrolase</fullName>
    </recommendedName>
</protein>
<evidence type="ECO:0000313" key="3">
    <source>
        <dbReference type="Proteomes" id="UP001589896"/>
    </source>
</evidence>
<keyword evidence="3" id="KW-1185">Reference proteome</keyword>
<dbReference type="SUPFAM" id="SSF53474">
    <property type="entry name" value="alpha/beta-Hydrolases"/>
    <property type="match status" value="1"/>
</dbReference>
<dbReference type="RefSeq" id="WP_386663885.1">
    <property type="nucleotide sequence ID" value="NZ_JBHLTG010000001.1"/>
</dbReference>
<feature type="chain" id="PRO_5045887569" description="Alpha/beta hydrolase" evidence="1">
    <location>
        <begin position="22"/>
        <end position="252"/>
    </location>
</feature>
<dbReference type="Proteomes" id="UP001589896">
    <property type="component" value="Unassembled WGS sequence"/>
</dbReference>
<evidence type="ECO:0000313" key="2">
    <source>
        <dbReference type="EMBL" id="MFC0676298.1"/>
    </source>
</evidence>
<keyword evidence="1" id="KW-0732">Signal</keyword>
<organism evidence="2 3">
    <name type="scientific">Lysobacter korlensis</name>
    <dbReference type="NCBI Taxonomy" id="553636"/>
    <lineage>
        <taxon>Bacteria</taxon>
        <taxon>Pseudomonadati</taxon>
        <taxon>Pseudomonadota</taxon>
        <taxon>Gammaproteobacteria</taxon>
        <taxon>Lysobacterales</taxon>
        <taxon>Lysobacteraceae</taxon>
        <taxon>Lysobacter</taxon>
    </lineage>
</organism>
<dbReference type="InterPro" id="IPR029058">
    <property type="entry name" value="AB_hydrolase_fold"/>
</dbReference>
<gene>
    <name evidence="2" type="ORF">ACFFGH_00350</name>
</gene>
<name>A0ABV6RK20_9GAMM</name>
<comment type="caution">
    <text evidence="2">The sequence shown here is derived from an EMBL/GenBank/DDBJ whole genome shotgun (WGS) entry which is preliminary data.</text>
</comment>